<dbReference type="InterPro" id="IPR000172">
    <property type="entry name" value="GMC_OxRdtase_N"/>
</dbReference>
<gene>
    <name evidence="7" type="ORF">ITX44_07630</name>
</gene>
<evidence type="ECO:0000313" key="7">
    <source>
        <dbReference type="EMBL" id="MBM9504405.1"/>
    </source>
</evidence>
<reference evidence="7 8" key="1">
    <citation type="submission" date="2021-01" db="EMBL/GenBank/DDBJ databases">
        <title>Streptomyces acididurans sp. nov., isolated from a peat swamp forest soil.</title>
        <authorList>
            <person name="Chantavorakit T."/>
            <person name="Duangmal K."/>
        </authorList>
    </citation>
    <scope>NUCLEOTIDE SEQUENCE [LARGE SCALE GENOMIC DNA]</scope>
    <source>
        <strain evidence="7 8">KK5PA1</strain>
    </source>
</reference>
<keyword evidence="3" id="KW-0285">Flavoprotein</keyword>
<dbReference type="EMBL" id="JADKYB010000003">
    <property type="protein sequence ID" value="MBM9504405.1"/>
    <property type="molecule type" value="Genomic_DNA"/>
</dbReference>
<feature type="domain" description="Glucose-methanol-choline oxidoreductase C-terminal" evidence="6">
    <location>
        <begin position="385"/>
        <end position="520"/>
    </location>
</feature>
<evidence type="ECO:0000256" key="4">
    <source>
        <dbReference type="ARBA" id="ARBA00022827"/>
    </source>
</evidence>
<dbReference type="Proteomes" id="UP000749040">
    <property type="component" value="Unassembled WGS sequence"/>
</dbReference>
<feature type="domain" description="Glucose-methanol-choline oxidoreductase N-terminal" evidence="5">
    <location>
        <begin position="18"/>
        <end position="308"/>
    </location>
</feature>
<evidence type="ECO:0000259" key="5">
    <source>
        <dbReference type="Pfam" id="PF00732"/>
    </source>
</evidence>
<evidence type="ECO:0000313" key="8">
    <source>
        <dbReference type="Proteomes" id="UP000749040"/>
    </source>
</evidence>
<dbReference type="InterPro" id="IPR012132">
    <property type="entry name" value="GMC_OxRdtase"/>
</dbReference>
<name>A0ABS2TM32_9ACTN</name>
<dbReference type="InterPro" id="IPR007867">
    <property type="entry name" value="GMC_OxRtase_C"/>
</dbReference>
<evidence type="ECO:0000256" key="2">
    <source>
        <dbReference type="ARBA" id="ARBA00010790"/>
    </source>
</evidence>
<dbReference type="PIRSF" id="PIRSF000137">
    <property type="entry name" value="Alcohol_oxidase"/>
    <property type="match status" value="1"/>
</dbReference>
<accession>A0ABS2TM32</accession>
<comment type="caution">
    <text evidence="7">The sequence shown here is derived from an EMBL/GenBank/DDBJ whole genome shotgun (WGS) entry which is preliminary data.</text>
</comment>
<proteinExistence type="inferred from homology"/>
<dbReference type="SUPFAM" id="SSF51905">
    <property type="entry name" value="FAD/NAD(P)-binding domain"/>
    <property type="match status" value="1"/>
</dbReference>
<keyword evidence="4" id="KW-0274">FAD</keyword>
<organism evidence="7 8">
    <name type="scientific">Actinacidiphila acididurans</name>
    <dbReference type="NCBI Taxonomy" id="2784346"/>
    <lineage>
        <taxon>Bacteria</taxon>
        <taxon>Bacillati</taxon>
        <taxon>Actinomycetota</taxon>
        <taxon>Actinomycetes</taxon>
        <taxon>Kitasatosporales</taxon>
        <taxon>Streptomycetaceae</taxon>
        <taxon>Actinacidiphila</taxon>
    </lineage>
</organism>
<dbReference type="Gene3D" id="3.30.410.40">
    <property type="match status" value="1"/>
</dbReference>
<protein>
    <submittedName>
        <fullName evidence="7">GMC family oxidoreductase N-terminal domain-containing protein</fullName>
    </submittedName>
</protein>
<comment type="similarity">
    <text evidence="2">Belongs to the GMC oxidoreductase family.</text>
</comment>
<dbReference type="Pfam" id="PF05199">
    <property type="entry name" value="GMC_oxred_C"/>
    <property type="match status" value="1"/>
</dbReference>
<dbReference type="PANTHER" id="PTHR11552">
    <property type="entry name" value="GLUCOSE-METHANOL-CHOLINE GMC OXIDOREDUCTASE"/>
    <property type="match status" value="1"/>
</dbReference>
<dbReference type="Gene3D" id="3.50.50.60">
    <property type="entry name" value="FAD/NAD(P)-binding domain"/>
    <property type="match status" value="1"/>
</dbReference>
<dbReference type="InterPro" id="IPR036188">
    <property type="entry name" value="FAD/NAD-bd_sf"/>
</dbReference>
<dbReference type="PANTHER" id="PTHR11552:SF147">
    <property type="entry name" value="CHOLINE DEHYDROGENASE, MITOCHONDRIAL"/>
    <property type="match status" value="1"/>
</dbReference>
<sequence>MPKRPRTGRSRTVGESFYDDIVIGGGSAGSVLASRLSEDPARRVLLVEAGPHYGGATATPPDILDGNVISVQHSWGYSARITADRSIPFLQGRVTGGSSAINLTAAVRGTRQDFTEWAELGNPLWSWEDVLPRYVALEDDLDFGHRRFHGRGGPVPVRRWRDEELTPVQEAFYSACLASGLPDVPDHNHPDSTGVGPNPLHRQDTRVRVSTAMGYLWPARGRANLEILSGTVVDRVLFRDGKAYGVRLSIGSGWQQMRARRVVLAAGVVGSPSILLRSGVGPAEHLRELGIGVEADLPGVGAGLTDQPRIGVFLTPRPGAENQGSPPGQVVVRTTSQAEGTPGRFNDLYYIMVNRIDLKNHFAGLRGTTSAESVFGVMALIRRVHSRGRITLASADPRVAPTIDLGYFSDERDYAVMAEAVRGCWEFTQSPKIRDYGQDVLGLDEDTIDSPEALRRYVTDYADSAYNAVGTARMGPDGDPGAVVDQRCKVRGVDNLYVADASVMPAMVCANTHLTVVMIGEHAAAMLREG</sequence>
<dbReference type="Pfam" id="PF00732">
    <property type="entry name" value="GMC_oxred_N"/>
    <property type="match status" value="1"/>
</dbReference>
<evidence type="ECO:0000259" key="6">
    <source>
        <dbReference type="Pfam" id="PF05199"/>
    </source>
</evidence>
<comment type="cofactor">
    <cofactor evidence="1">
        <name>FAD</name>
        <dbReference type="ChEBI" id="CHEBI:57692"/>
    </cofactor>
</comment>
<dbReference type="SUPFAM" id="SSF54373">
    <property type="entry name" value="FAD-linked reductases, C-terminal domain"/>
    <property type="match status" value="1"/>
</dbReference>
<evidence type="ECO:0000256" key="3">
    <source>
        <dbReference type="ARBA" id="ARBA00022630"/>
    </source>
</evidence>
<keyword evidence="8" id="KW-1185">Reference proteome</keyword>
<evidence type="ECO:0000256" key="1">
    <source>
        <dbReference type="ARBA" id="ARBA00001974"/>
    </source>
</evidence>